<evidence type="ECO:0000256" key="10">
    <source>
        <dbReference type="ARBA" id="ARBA00023136"/>
    </source>
</evidence>
<dbReference type="InterPro" id="IPR015876">
    <property type="entry name" value="Acyl-CoA_DS"/>
</dbReference>
<dbReference type="GO" id="GO:0006633">
    <property type="term" value="P:fatty acid biosynthetic process"/>
    <property type="evidence" value="ECO:0007669"/>
    <property type="project" value="UniProtKB-KW"/>
</dbReference>
<evidence type="ECO:0000256" key="12">
    <source>
        <dbReference type="SAM" id="MobiDB-lite"/>
    </source>
</evidence>
<feature type="transmembrane region" description="Helical" evidence="13">
    <location>
        <begin position="93"/>
        <end position="116"/>
    </location>
</feature>
<dbReference type="PRINTS" id="PR00075">
    <property type="entry name" value="FACDDSATRASE"/>
</dbReference>
<evidence type="ECO:0000256" key="6">
    <source>
        <dbReference type="ARBA" id="ARBA00022989"/>
    </source>
</evidence>
<evidence type="ECO:0000256" key="7">
    <source>
        <dbReference type="ARBA" id="ARBA00023002"/>
    </source>
</evidence>
<keyword evidence="9" id="KW-0443">Lipid metabolism</keyword>
<evidence type="ECO:0000256" key="2">
    <source>
        <dbReference type="ARBA" id="ARBA00008749"/>
    </source>
</evidence>
<keyword evidence="5" id="KW-0276">Fatty acid metabolism</keyword>
<evidence type="ECO:0000256" key="1">
    <source>
        <dbReference type="ARBA" id="ARBA00004141"/>
    </source>
</evidence>
<name>A0A518E195_9BACT</name>
<protein>
    <submittedName>
        <fullName evidence="15">Fatty acid desaturase</fullName>
    </submittedName>
</protein>
<feature type="region of interest" description="Disordered" evidence="12">
    <location>
        <begin position="46"/>
        <end position="81"/>
    </location>
</feature>
<keyword evidence="4 13" id="KW-0812">Transmembrane</keyword>
<dbReference type="GO" id="GO:0016717">
    <property type="term" value="F:oxidoreductase activity, acting on paired donors, with oxidation of a pair of donors resulting in the reduction of molecular oxygen to two molecules of water"/>
    <property type="evidence" value="ECO:0007669"/>
    <property type="project" value="InterPro"/>
</dbReference>
<evidence type="ECO:0000256" key="8">
    <source>
        <dbReference type="ARBA" id="ARBA00023004"/>
    </source>
</evidence>
<dbReference type="PANTHER" id="PTHR11351">
    <property type="entry name" value="ACYL-COA DESATURASE"/>
    <property type="match status" value="1"/>
</dbReference>
<evidence type="ECO:0000313" key="16">
    <source>
        <dbReference type="Proteomes" id="UP000317648"/>
    </source>
</evidence>
<dbReference type="CDD" id="cd03505">
    <property type="entry name" value="Delta9-FADS-like"/>
    <property type="match status" value="1"/>
</dbReference>
<feature type="region of interest" description="Disordered" evidence="12">
    <location>
        <begin position="1"/>
        <end position="24"/>
    </location>
</feature>
<keyword evidence="7" id="KW-0560">Oxidoreductase</keyword>
<evidence type="ECO:0000313" key="15">
    <source>
        <dbReference type="EMBL" id="QDU97860.1"/>
    </source>
</evidence>
<dbReference type="AlphaFoldDB" id="A0A518E195"/>
<evidence type="ECO:0000256" key="9">
    <source>
        <dbReference type="ARBA" id="ARBA00023098"/>
    </source>
</evidence>
<dbReference type="GO" id="GO:0016020">
    <property type="term" value="C:membrane"/>
    <property type="evidence" value="ECO:0007669"/>
    <property type="project" value="UniProtKB-SubCell"/>
</dbReference>
<evidence type="ECO:0000259" key="14">
    <source>
        <dbReference type="Pfam" id="PF00487"/>
    </source>
</evidence>
<evidence type="ECO:0000256" key="5">
    <source>
        <dbReference type="ARBA" id="ARBA00022832"/>
    </source>
</evidence>
<keyword evidence="3" id="KW-0444">Lipid biosynthesis</keyword>
<reference evidence="15 16" key="1">
    <citation type="submission" date="2019-02" db="EMBL/GenBank/DDBJ databases">
        <title>Deep-cultivation of Planctomycetes and their phenomic and genomic characterization uncovers novel biology.</title>
        <authorList>
            <person name="Wiegand S."/>
            <person name="Jogler M."/>
            <person name="Boedeker C."/>
            <person name="Pinto D."/>
            <person name="Vollmers J."/>
            <person name="Rivas-Marin E."/>
            <person name="Kohn T."/>
            <person name="Peeters S.H."/>
            <person name="Heuer A."/>
            <person name="Rast P."/>
            <person name="Oberbeckmann S."/>
            <person name="Bunk B."/>
            <person name="Jeske O."/>
            <person name="Meyerdierks A."/>
            <person name="Storesund J.E."/>
            <person name="Kallscheuer N."/>
            <person name="Luecker S."/>
            <person name="Lage O.M."/>
            <person name="Pohl T."/>
            <person name="Merkel B.J."/>
            <person name="Hornburger P."/>
            <person name="Mueller R.-W."/>
            <person name="Bruemmer F."/>
            <person name="Labrenz M."/>
            <person name="Spormann A.M."/>
            <person name="Op den Camp H."/>
            <person name="Overmann J."/>
            <person name="Amann R."/>
            <person name="Jetten M.S.M."/>
            <person name="Mascher T."/>
            <person name="Medema M.H."/>
            <person name="Devos D.P."/>
            <person name="Kaster A.-K."/>
            <person name="Ovreas L."/>
            <person name="Rohde M."/>
            <person name="Galperin M.Y."/>
            <person name="Jogler C."/>
        </authorList>
    </citation>
    <scope>NUCLEOTIDE SEQUENCE [LARGE SCALE GENOMIC DNA]</scope>
    <source>
        <strain evidence="15 16">Pla85_3_4</strain>
    </source>
</reference>
<feature type="compositionally biased region" description="Low complexity" evidence="12">
    <location>
        <begin position="46"/>
        <end position="67"/>
    </location>
</feature>
<feature type="compositionally biased region" description="Basic and acidic residues" evidence="12">
    <location>
        <begin position="68"/>
        <end position="81"/>
    </location>
</feature>
<comment type="similarity">
    <text evidence="2">Belongs to the fatty acid desaturase type 2 family.</text>
</comment>
<keyword evidence="10 13" id="KW-0472">Membrane</keyword>
<evidence type="ECO:0000256" key="11">
    <source>
        <dbReference type="ARBA" id="ARBA00023160"/>
    </source>
</evidence>
<keyword evidence="16" id="KW-1185">Reference proteome</keyword>
<comment type="subcellular location">
    <subcellularLocation>
        <location evidence="1">Membrane</location>
        <topology evidence="1">Multi-pass membrane protein</topology>
    </subcellularLocation>
</comment>
<dbReference type="PANTHER" id="PTHR11351:SF31">
    <property type="entry name" value="DESATURASE 1, ISOFORM A-RELATED"/>
    <property type="match status" value="1"/>
</dbReference>
<dbReference type="Pfam" id="PF00487">
    <property type="entry name" value="FA_desaturase"/>
    <property type="match status" value="1"/>
</dbReference>
<dbReference type="Proteomes" id="UP000317648">
    <property type="component" value="Chromosome"/>
</dbReference>
<dbReference type="EMBL" id="CP036433">
    <property type="protein sequence ID" value="QDU97860.1"/>
    <property type="molecule type" value="Genomic_DNA"/>
</dbReference>
<dbReference type="InterPro" id="IPR005804">
    <property type="entry name" value="FA_desaturase_dom"/>
</dbReference>
<keyword evidence="8" id="KW-0408">Iron</keyword>
<evidence type="ECO:0000256" key="3">
    <source>
        <dbReference type="ARBA" id="ARBA00022516"/>
    </source>
</evidence>
<evidence type="ECO:0000256" key="13">
    <source>
        <dbReference type="SAM" id="Phobius"/>
    </source>
</evidence>
<proteinExistence type="inferred from homology"/>
<keyword evidence="6 13" id="KW-1133">Transmembrane helix</keyword>
<dbReference type="KEGG" id="lcre:Pla8534_57170"/>
<gene>
    <name evidence="15" type="ORF">Pla8534_57170</name>
</gene>
<feature type="domain" description="Fatty acid desaturase" evidence="14">
    <location>
        <begin position="118"/>
        <end position="343"/>
    </location>
</feature>
<organism evidence="15 16">
    <name type="scientific">Lignipirellula cremea</name>
    <dbReference type="NCBI Taxonomy" id="2528010"/>
    <lineage>
        <taxon>Bacteria</taxon>
        <taxon>Pseudomonadati</taxon>
        <taxon>Planctomycetota</taxon>
        <taxon>Planctomycetia</taxon>
        <taxon>Pirellulales</taxon>
        <taxon>Pirellulaceae</taxon>
        <taxon>Lignipirellula</taxon>
    </lineage>
</organism>
<keyword evidence="11" id="KW-0275">Fatty acid biosynthesis</keyword>
<accession>A0A518E195</accession>
<evidence type="ECO:0000256" key="4">
    <source>
        <dbReference type="ARBA" id="ARBA00022692"/>
    </source>
</evidence>
<feature type="transmembrane region" description="Helical" evidence="13">
    <location>
        <begin position="243"/>
        <end position="263"/>
    </location>
</feature>
<sequence length="377" mass="42187">MDSLDIPDQNVPMPASSPPAFGAPMSSDAIAPAAATKADAAADAPSLAAETPLAPSAASVADSPDAPASKEAHRGGDPLKRLERPKTVSRQIFWTYVAGFVILHMLALLAFVPYFFSWTGVVSIFIGNYIFGSLGINLGYHRLLTHRGLTVPKWLEYTLALCGMCCLQDAPARWVAIHRMHHQHSDDQPDPHSPLVTFFWGHIGWLIYQNKYFGTTDFYDRYARDLLKDPFYLRLERNGMFGWVYLAHAALFYLVGFLVGWAMSGNVAGGVQFGSSMLVWGVFVRTVYVWHITWAVNSVAHCWGYRNYDVSDESRNNWLIGFTNNGEGWHNNHHAHPRCAAHGHKWWEIDLTYTFIVFLEKVGLAKNVVHHTPAKKS</sequence>
<feature type="transmembrane region" description="Helical" evidence="13">
    <location>
        <begin position="122"/>
        <end position="140"/>
    </location>
</feature>